<dbReference type="EMBL" id="QGKX02000088">
    <property type="protein sequence ID" value="KAF3589004.1"/>
    <property type="molecule type" value="Genomic_DNA"/>
</dbReference>
<feature type="region of interest" description="Disordered" evidence="1">
    <location>
        <begin position="89"/>
        <end position="120"/>
    </location>
</feature>
<reference evidence="2" key="1">
    <citation type="submission" date="2019-12" db="EMBL/GenBank/DDBJ databases">
        <title>Genome sequencing and annotation of Brassica cretica.</title>
        <authorList>
            <person name="Studholme D.J."/>
            <person name="Sarris P."/>
        </authorList>
    </citation>
    <scope>NUCLEOTIDE SEQUENCE</scope>
    <source>
        <strain evidence="2">PFS-109/04</strain>
        <tissue evidence="2">Leaf</tissue>
    </source>
</reference>
<evidence type="ECO:0000313" key="2">
    <source>
        <dbReference type="EMBL" id="KAF3589004.1"/>
    </source>
</evidence>
<accession>A0A8S9SAR5</accession>
<proteinExistence type="predicted"/>
<feature type="compositionally biased region" description="Low complexity" evidence="1">
    <location>
        <begin position="92"/>
        <end position="103"/>
    </location>
</feature>
<gene>
    <name evidence="2" type="ORF">F2Q69_00029962</name>
</gene>
<dbReference type="AlphaFoldDB" id="A0A8S9SAR5"/>
<evidence type="ECO:0000313" key="3">
    <source>
        <dbReference type="Proteomes" id="UP000712600"/>
    </source>
</evidence>
<evidence type="ECO:0000256" key="1">
    <source>
        <dbReference type="SAM" id="MobiDB-lite"/>
    </source>
</evidence>
<protein>
    <submittedName>
        <fullName evidence="2">Uncharacterized protein</fullName>
    </submittedName>
</protein>
<comment type="caution">
    <text evidence="2">The sequence shown here is derived from an EMBL/GenBank/DDBJ whole genome shotgun (WGS) entry which is preliminary data.</text>
</comment>
<organism evidence="2 3">
    <name type="scientific">Brassica cretica</name>
    <name type="common">Mustard</name>
    <dbReference type="NCBI Taxonomy" id="69181"/>
    <lineage>
        <taxon>Eukaryota</taxon>
        <taxon>Viridiplantae</taxon>
        <taxon>Streptophyta</taxon>
        <taxon>Embryophyta</taxon>
        <taxon>Tracheophyta</taxon>
        <taxon>Spermatophyta</taxon>
        <taxon>Magnoliopsida</taxon>
        <taxon>eudicotyledons</taxon>
        <taxon>Gunneridae</taxon>
        <taxon>Pentapetalae</taxon>
        <taxon>rosids</taxon>
        <taxon>malvids</taxon>
        <taxon>Brassicales</taxon>
        <taxon>Brassicaceae</taxon>
        <taxon>Brassiceae</taxon>
        <taxon>Brassica</taxon>
    </lineage>
</organism>
<name>A0A8S9SAR5_BRACR</name>
<sequence>MISKRYEIVKACLFVHNQKHARSFNEQPHGSNTKPVKWQEFKASLGQSRYIKTNPYWAHTNKSQKQITKSRRYFLEHLAVSRAINRQDRSFHSSTFRSSSRSHQAVPPAGPPRPSHQDLPSRLCLGSPDWGKQELVPIAFKSLLQPHKFGIFVFLHHEPGLLRILARKRVVGKLRKIQATHGSTKLAIVHKRLVAPFELSKFL</sequence>
<dbReference type="Proteomes" id="UP000712600">
    <property type="component" value="Unassembled WGS sequence"/>
</dbReference>